<evidence type="ECO:0000256" key="2">
    <source>
        <dbReference type="ARBA" id="ARBA00007647"/>
    </source>
</evidence>
<dbReference type="GO" id="GO:0016020">
    <property type="term" value="C:membrane"/>
    <property type="evidence" value="ECO:0007669"/>
    <property type="project" value="UniProtKB-SubCell"/>
</dbReference>
<dbReference type="GeneID" id="111245497"/>
<dbReference type="RefSeq" id="XP_022649657.1">
    <property type="nucleotide sequence ID" value="XM_022793922.1"/>
</dbReference>
<dbReference type="Pfam" id="PF01697">
    <property type="entry name" value="Glyco_transf_92"/>
    <property type="match status" value="1"/>
</dbReference>
<keyword evidence="3 8" id="KW-0328">Glycosyltransferase</keyword>
<dbReference type="OrthoDB" id="2017643at2759"/>
<dbReference type="AlphaFoldDB" id="A0A7M7JBW6"/>
<organism evidence="9 10">
    <name type="scientific">Varroa destructor</name>
    <name type="common">Honeybee mite</name>
    <dbReference type="NCBI Taxonomy" id="109461"/>
    <lineage>
        <taxon>Eukaryota</taxon>
        <taxon>Metazoa</taxon>
        <taxon>Ecdysozoa</taxon>
        <taxon>Arthropoda</taxon>
        <taxon>Chelicerata</taxon>
        <taxon>Arachnida</taxon>
        <taxon>Acari</taxon>
        <taxon>Parasitiformes</taxon>
        <taxon>Mesostigmata</taxon>
        <taxon>Gamasina</taxon>
        <taxon>Dermanyssoidea</taxon>
        <taxon>Varroidae</taxon>
        <taxon>Varroa</taxon>
    </lineage>
</organism>
<evidence type="ECO:0000256" key="7">
    <source>
        <dbReference type="ARBA" id="ARBA00023136"/>
    </source>
</evidence>
<dbReference type="EnsemblMetazoa" id="XM_022793923">
    <property type="protein sequence ID" value="XP_022649658"/>
    <property type="gene ID" value="LOC111245497"/>
</dbReference>
<keyword evidence="5 8" id="KW-0812">Transmembrane</keyword>
<dbReference type="Proteomes" id="UP000594260">
    <property type="component" value="Unplaced"/>
</dbReference>
<protein>
    <recommendedName>
        <fullName evidence="8">Glycosyltransferase family 92 protein</fullName>
        <ecNumber evidence="8">2.4.1.-</ecNumber>
    </recommendedName>
</protein>
<name>A0A7M7JBW6_VARDE</name>
<dbReference type="InParanoid" id="A0A7M7JBW6"/>
<evidence type="ECO:0000256" key="1">
    <source>
        <dbReference type="ARBA" id="ARBA00004167"/>
    </source>
</evidence>
<dbReference type="RefSeq" id="XP_022649658.1">
    <property type="nucleotide sequence ID" value="XM_022793923.1"/>
</dbReference>
<keyword evidence="10" id="KW-1185">Reference proteome</keyword>
<reference evidence="9" key="1">
    <citation type="submission" date="2021-01" db="UniProtKB">
        <authorList>
            <consortium name="EnsemblMetazoa"/>
        </authorList>
    </citation>
    <scope>IDENTIFICATION</scope>
</reference>
<evidence type="ECO:0000256" key="4">
    <source>
        <dbReference type="ARBA" id="ARBA00022679"/>
    </source>
</evidence>
<proteinExistence type="inferred from homology"/>
<evidence type="ECO:0000313" key="10">
    <source>
        <dbReference type="Proteomes" id="UP000594260"/>
    </source>
</evidence>
<keyword evidence="6 8" id="KW-1133">Transmembrane helix</keyword>
<dbReference type="EnsemblMetazoa" id="XM_022793922">
    <property type="protein sequence ID" value="XP_022649657"/>
    <property type="gene ID" value="LOC111245497"/>
</dbReference>
<keyword evidence="7 8" id="KW-0472">Membrane</keyword>
<evidence type="ECO:0000256" key="8">
    <source>
        <dbReference type="RuleBase" id="RU366017"/>
    </source>
</evidence>
<dbReference type="OMA" id="LEWIEMQ"/>
<dbReference type="KEGG" id="vde:111245497"/>
<evidence type="ECO:0000313" key="9">
    <source>
        <dbReference type="EnsemblMetazoa" id="XP_022649655"/>
    </source>
</evidence>
<dbReference type="PANTHER" id="PTHR21461:SF69">
    <property type="entry name" value="GLYCOSYLTRANSFERASE FAMILY 92 PROTEIN"/>
    <property type="match status" value="1"/>
</dbReference>
<evidence type="ECO:0000256" key="3">
    <source>
        <dbReference type="ARBA" id="ARBA00022676"/>
    </source>
</evidence>
<dbReference type="PANTHER" id="PTHR21461">
    <property type="entry name" value="GLYCOSYLTRANSFERASE FAMILY 92 PROTEIN"/>
    <property type="match status" value="1"/>
</dbReference>
<comment type="similarity">
    <text evidence="2 8">Belongs to the glycosyltransferase 92 family.</text>
</comment>
<comment type="subcellular location">
    <subcellularLocation>
        <location evidence="1">Membrane</location>
        <topology evidence="1">Single-pass membrane protein</topology>
    </subcellularLocation>
</comment>
<dbReference type="InterPro" id="IPR008166">
    <property type="entry name" value="Glyco_transf_92"/>
</dbReference>
<dbReference type="RefSeq" id="XP_022649655.1">
    <property type="nucleotide sequence ID" value="XM_022793920.1"/>
</dbReference>
<accession>A0A7M7JBW6</accession>
<keyword evidence="4 8" id="KW-0808">Transferase</keyword>
<evidence type="ECO:0000256" key="6">
    <source>
        <dbReference type="ARBA" id="ARBA00022989"/>
    </source>
</evidence>
<dbReference type="GO" id="GO:0016757">
    <property type="term" value="F:glycosyltransferase activity"/>
    <property type="evidence" value="ECO:0007669"/>
    <property type="project" value="UniProtKB-UniRule"/>
</dbReference>
<dbReference type="EC" id="2.4.1.-" evidence="8"/>
<evidence type="ECO:0000256" key="5">
    <source>
        <dbReference type="ARBA" id="ARBA00022692"/>
    </source>
</evidence>
<dbReference type="GO" id="GO:0005737">
    <property type="term" value="C:cytoplasm"/>
    <property type="evidence" value="ECO:0007669"/>
    <property type="project" value="TreeGrafter"/>
</dbReference>
<dbReference type="EnsemblMetazoa" id="XM_022793920">
    <property type="protein sequence ID" value="XP_022649655"/>
    <property type="gene ID" value="LOC111245497"/>
</dbReference>
<feature type="transmembrane region" description="Helical" evidence="8">
    <location>
        <begin position="37"/>
        <end position="57"/>
    </location>
</feature>
<sequence>MIFERVKHSDFFASVISLEHMTTARMLTLRKFLHWRALKLLIILSTMAFVTLALLQYQQKLKRPARARWRTVMESSSECVAPVKELGCAVPAFTAEWSTVPSLDIQIYSAHIDDRLVVDGEIQNFIRIIGLLRKSATQVRLYCLANYPSGEQTTARATLDKVWIDSWDNATHKDLLTPYIISCHIGVDLEEQPSGVSILTDPCECPSNNLRLRRQMPPPRKDFMVCVKGLFFSRDKSRELMQWLEMLYLLGAKHIHMYNYLLHKKTKKMLKFYQRYRNLTLQKISLPPREYPQGMGFLKNFLVNKAWEKRRLELVPYNDCYYQYKDKFDYITLLDVDELIVPRDLDATSWPTLMHKIRDVEAEAVSKYASFAFSNAYFFRDKDSPMDILVQTQRSANLSRPGFAVKSFFTANGSLAVFNHYTLIPLRPEIRKCAIVGSDIGLVHHYRDSCPQLMEKECENDFMKFVIKDDTVPKKFARRLHQALEAVTHDMKNALF</sequence>